<reference evidence="2" key="2">
    <citation type="submission" date="2021-04" db="EMBL/GenBank/DDBJ databases">
        <authorList>
            <person name="Gilroy R."/>
        </authorList>
    </citation>
    <scope>NUCLEOTIDE SEQUENCE</scope>
    <source>
        <strain evidence="2">ChiGjej4B4-18154</strain>
    </source>
</reference>
<dbReference type="InterPro" id="IPR010982">
    <property type="entry name" value="Lambda_DNA-bd_dom_sf"/>
</dbReference>
<dbReference type="SUPFAM" id="SSF47413">
    <property type="entry name" value="lambda repressor-like DNA-binding domains"/>
    <property type="match status" value="1"/>
</dbReference>
<dbReference type="Gene3D" id="1.10.260.40">
    <property type="entry name" value="lambda repressor-like DNA-binding domains"/>
    <property type="match status" value="1"/>
</dbReference>
<dbReference type="Pfam" id="PF13443">
    <property type="entry name" value="HTH_26"/>
    <property type="match status" value="1"/>
</dbReference>
<dbReference type="GO" id="GO:0003677">
    <property type="term" value="F:DNA binding"/>
    <property type="evidence" value="ECO:0007669"/>
    <property type="project" value="InterPro"/>
</dbReference>
<dbReference type="EMBL" id="DXBV01000050">
    <property type="protein sequence ID" value="HIZ30697.1"/>
    <property type="molecule type" value="Genomic_DNA"/>
</dbReference>
<gene>
    <name evidence="2" type="ORF">H9813_05630</name>
</gene>
<comment type="caution">
    <text evidence="2">The sequence shown here is derived from an EMBL/GenBank/DDBJ whole genome shotgun (WGS) entry which is preliminary data.</text>
</comment>
<protein>
    <submittedName>
        <fullName evidence="2">Helix-turn-helix domain-containing protein</fullName>
    </submittedName>
</protein>
<accession>A0A9D2IZJ2</accession>
<dbReference type="PROSITE" id="PS50943">
    <property type="entry name" value="HTH_CROC1"/>
    <property type="match status" value="1"/>
</dbReference>
<feature type="domain" description="HTH cro/C1-type" evidence="1">
    <location>
        <begin position="7"/>
        <end position="62"/>
    </location>
</feature>
<dbReference type="Proteomes" id="UP000824035">
    <property type="component" value="Unassembled WGS sequence"/>
</dbReference>
<sequence>MGIGERIRVLCARKGLSIRQLAIKAGVPYTTLYSAVRRNSDSMDTEALKKVASALGIDPIRLVIDEDELHQTATEWLLSLSPEQLRAHEEDYAKTKRANLKLDIFRSAAELSGFSIDWDKEPIVISKSSSGEKIAENVSYNEFVESVNELIKYAGLLCMKMSDSYKHWINTKDEGNAEG</sequence>
<evidence type="ECO:0000313" key="3">
    <source>
        <dbReference type="Proteomes" id="UP000824035"/>
    </source>
</evidence>
<dbReference type="CDD" id="cd00093">
    <property type="entry name" value="HTH_XRE"/>
    <property type="match status" value="1"/>
</dbReference>
<evidence type="ECO:0000259" key="1">
    <source>
        <dbReference type="PROSITE" id="PS50943"/>
    </source>
</evidence>
<dbReference type="InterPro" id="IPR001387">
    <property type="entry name" value="Cro/C1-type_HTH"/>
</dbReference>
<reference evidence="2" key="1">
    <citation type="journal article" date="2021" name="PeerJ">
        <title>Extensive microbial diversity within the chicken gut microbiome revealed by metagenomics and culture.</title>
        <authorList>
            <person name="Gilroy R."/>
            <person name="Ravi A."/>
            <person name="Getino M."/>
            <person name="Pursley I."/>
            <person name="Horton D.L."/>
            <person name="Alikhan N.F."/>
            <person name="Baker D."/>
            <person name="Gharbi K."/>
            <person name="Hall N."/>
            <person name="Watson M."/>
            <person name="Adriaenssens E.M."/>
            <person name="Foster-Nyarko E."/>
            <person name="Jarju S."/>
            <person name="Secka A."/>
            <person name="Antonio M."/>
            <person name="Oren A."/>
            <person name="Chaudhuri R.R."/>
            <person name="La Ragione R."/>
            <person name="Hildebrand F."/>
            <person name="Pallen M.J."/>
        </authorList>
    </citation>
    <scope>NUCLEOTIDE SEQUENCE</scope>
    <source>
        <strain evidence="2">ChiGjej4B4-18154</strain>
    </source>
</reference>
<organism evidence="2 3">
    <name type="scientific">Candidatus Allofournierella merdipullorum</name>
    <dbReference type="NCBI Taxonomy" id="2838595"/>
    <lineage>
        <taxon>Bacteria</taxon>
        <taxon>Bacillati</taxon>
        <taxon>Bacillota</taxon>
        <taxon>Clostridia</taxon>
        <taxon>Eubacteriales</taxon>
        <taxon>Oscillospiraceae</taxon>
        <taxon>Allofournierella</taxon>
    </lineage>
</organism>
<dbReference type="AlphaFoldDB" id="A0A9D2IZJ2"/>
<proteinExistence type="predicted"/>
<name>A0A9D2IZJ2_9FIRM</name>
<dbReference type="SMART" id="SM00530">
    <property type="entry name" value="HTH_XRE"/>
    <property type="match status" value="1"/>
</dbReference>
<evidence type="ECO:0000313" key="2">
    <source>
        <dbReference type="EMBL" id="HIZ30697.1"/>
    </source>
</evidence>